<feature type="region of interest" description="Disordered" evidence="1">
    <location>
        <begin position="1"/>
        <end position="41"/>
    </location>
</feature>
<dbReference type="PANTHER" id="PTHR35324:SF4">
    <property type="entry name" value="EXPRESSED PROTEIN"/>
    <property type="match status" value="1"/>
</dbReference>
<feature type="compositionally biased region" description="Basic and acidic residues" evidence="1">
    <location>
        <begin position="95"/>
        <end position="111"/>
    </location>
</feature>
<gene>
    <name evidence="2" type="ORF">CDL15_Pgr003979</name>
    <name evidence="3" type="ORF">CRG98_030943</name>
</gene>
<evidence type="ECO:0000313" key="4">
    <source>
        <dbReference type="Proteomes" id="UP000197138"/>
    </source>
</evidence>
<accession>A0A218WPA8</accession>
<name>A0A218WPA8_PUNGR</name>
<organism evidence="2 4">
    <name type="scientific">Punica granatum</name>
    <name type="common">Pomegranate</name>
    <dbReference type="NCBI Taxonomy" id="22663"/>
    <lineage>
        <taxon>Eukaryota</taxon>
        <taxon>Viridiplantae</taxon>
        <taxon>Streptophyta</taxon>
        <taxon>Embryophyta</taxon>
        <taxon>Tracheophyta</taxon>
        <taxon>Spermatophyta</taxon>
        <taxon>Magnoliopsida</taxon>
        <taxon>eudicotyledons</taxon>
        <taxon>Gunneridae</taxon>
        <taxon>Pentapetalae</taxon>
        <taxon>rosids</taxon>
        <taxon>malvids</taxon>
        <taxon>Myrtales</taxon>
        <taxon>Lythraceae</taxon>
        <taxon>Punica</taxon>
    </lineage>
</organism>
<dbReference type="EMBL" id="MTKT01003769">
    <property type="protein sequence ID" value="OWM74476.1"/>
    <property type="molecule type" value="Genomic_DNA"/>
</dbReference>
<reference evidence="4" key="1">
    <citation type="journal article" date="2017" name="Plant J.">
        <title>The pomegranate (Punica granatum L.) genome and the genomics of punicalagin biosynthesis.</title>
        <authorList>
            <person name="Qin G."/>
            <person name="Xu C."/>
            <person name="Ming R."/>
            <person name="Tang H."/>
            <person name="Guyot R."/>
            <person name="Kramer E.M."/>
            <person name="Hu Y."/>
            <person name="Yi X."/>
            <person name="Qi Y."/>
            <person name="Xu X."/>
            <person name="Gao Z."/>
            <person name="Pan H."/>
            <person name="Jian J."/>
            <person name="Tian Y."/>
            <person name="Yue Z."/>
            <person name="Xu Y."/>
        </authorList>
    </citation>
    <scope>NUCLEOTIDE SEQUENCE [LARGE SCALE GENOMIC DNA]</scope>
    <source>
        <strain evidence="4">cv. Dabenzi</strain>
    </source>
</reference>
<evidence type="ECO:0000313" key="2">
    <source>
        <dbReference type="EMBL" id="OWM74476.1"/>
    </source>
</evidence>
<dbReference type="Proteomes" id="UP000233551">
    <property type="component" value="Unassembled WGS sequence"/>
</dbReference>
<sequence>MSSTVSRDQTGPCKGQSITIHDADANSDRVDDLGREEEEDVPENLLVSTHVYIKPVHSSEQLDREVVLRRFRQRKRANRVRSALARLFVSPFREKADGKAVKPDQPKRWVDDAFAAP</sequence>
<feature type="compositionally biased region" description="Basic and acidic residues" evidence="1">
    <location>
        <begin position="21"/>
        <end position="33"/>
    </location>
</feature>
<evidence type="ECO:0000313" key="5">
    <source>
        <dbReference type="Proteomes" id="UP000233551"/>
    </source>
</evidence>
<keyword evidence="5" id="KW-1185">Reference proteome</keyword>
<reference evidence="2" key="2">
    <citation type="submission" date="2017-06" db="EMBL/GenBank/DDBJ databases">
        <title>The pomegranate genome and the genomics of punicalagin biosynthesis.</title>
        <authorList>
            <person name="Xu C."/>
        </authorList>
    </citation>
    <scope>NUCLEOTIDE SEQUENCE [LARGE SCALE GENOMIC DNA]</scope>
    <source>
        <tissue evidence="2">Fresh leaf</tissue>
    </source>
</reference>
<dbReference type="PANTHER" id="PTHR35324">
    <property type="entry name" value="BNAA08G03750D PROTEIN"/>
    <property type="match status" value="1"/>
</dbReference>
<dbReference type="AlphaFoldDB" id="A0A218WPA8"/>
<feature type="region of interest" description="Disordered" evidence="1">
    <location>
        <begin position="95"/>
        <end position="117"/>
    </location>
</feature>
<dbReference type="Proteomes" id="UP000197138">
    <property type="component" value="Unassembled WGS sequence"/>
</dbReference>
<evidence type="ECO:0000313" key="3">
    <source>
        <dbReference type="EMBL" id="PKI48656.1"/>
    </source>
</evidence>
<evidence type="ECO:0000256" key="1">
    <source>
        <dbReference type="SAM" id="MobiDB-lite"/>
    </source>
</evidence>
<comment type="caution">
    <text evidence="2">The sequence shown here is derived from an EMBL/GenBank/DDBJ whole genome shotgun (WGS) entry which is preliminary data.</text>
</comment>
<reference evidence="3 5" key="3">
    <citation type="submission" date="2017-11" db="EMBL/GenBank/DDBJ databases">
        <title>De-novo sequencing of pomegranate (Punica granatum L.) genome.</title>
        <authorList>
            <person name="Akparov Z."/>
            <person name="Amiraslanov A."/>
            <person name="Hajiyeva S."/>
            <person name="Abbasov M."/>
            <person name="Kaur K."/>
            <person name="Hamwieh A."/>
            <person name="Solovyev V."/>
            <person name="Salamov A."/>
            <person name="Braich B."/>
            <person name="Kosarev P."/>
            <person name="Mahmoud A."/>
            <person name="Hajiyev E."/>
            <person name="Babayeva S."/>
            <person name="Izzatullayeva V."/>
            <person name="Mammadov A."/>
            <person name="Mammadov A."/>
            <person name="Sharifova S."/>
            <person name="Ojaghi J."/>
            <person name="Eynullazada K."/>
            <person name="Bayramov B."/>
            <person name="Abdulazimova A."/>
            <person name="Shahmuradov I."/>
        </authorList>
    </citation>
    <scope>NUCLEOTIDE SEQUENCE [LARGE SCALE GENOMIC DNA]</scope>
    <source>
        <strain evidence="3">AG2017</strain>
        <strain evidence="5">cv. AG2017</strain>
        <tissue evidence="3">Leaf</tissue>
    </source>
</reference>
<proteinExistence type="predicted"/>
<dbReference type="EMBL" id="PGOL01002357">
    <property type="protein sequence ID" value="PKI48656.1"/>
    <property type="molecule type" value="Genomic_DNA"/>
</dbReference>
<protein>
    <submittedName>
        <fullName evidence="2">Uncharacterized protein</fullName>
    </submittedName>
</protein>